<dbReference type="EMBL" id="WRXO01000004">
    <property type="protein sequence ID" value="MVT42251.1"/>
    <property type="molecule type" value="Genomic_DNA"/>
</dbReference>
<comment type="caution">
    <text evidence="5">The sequence shown here is derived from an EMBL/GenBank/DDBJ whole genome shotgun (WGS) entry which is preliminary data.</text>
</comment>
<dbReference type="PANTHER" id="PTHR10696">
    <property type="entry name" value="GAMMA-BUTYROBETAINE HYDROXYLASE-RELATED"/>
    <property type="match status" value="1"/>
</dbReference>
<evidence type="ECO:0000256" key="2">
    <source>
        <dbReference type="ARBA" id="ARBA00023002"/>
    </source>
</evidence>
<dbReference type="Pfam" id="PF02668">
    <property type="entry name" value="TauD"/>
    <property type="match status" value="1"/>
</dbReference>
<evidence type="ECO:0000256" key="3">
    <source>
        <dbReference type="ARBA" id="ARBA00023194"/>
    </source>
</evidence>
<comment type="cofactor">
    <cofactor evidence="1">
        <name>Fe(2+)</name>
        <dbReference type="ChEBI" id="CHEBI:29033"/>
    </cofactor>
</comment>
<dbReference type="InterPro" id="IPR042098">
    <property type="entry name" value="TauD-like_sf"/>
</dbReference>
<dbReference type="RefSeq" id="WP_157300878.1">
    <property type="nucleotide sequence ID" value="NZ_BAAAZB010000005.1"/>
</dbReference>
<evidence type="ECO:0000256" key="1">
    <source>
        <dbReference type="ARBA" id="ARBA00001954"/>
    </source>
</evidence>
<dbReference type="InterPro" id="IPR050411">
    <property type="entry name" value="AlphaKG_dependent_hydroxylases"/>
</dbReference>
<protein>
    <submittedName>
        <fullName evidence="5">TauD/TfdA family dioxygenase</fullName>
    </submittedName>
</protein>
<keyword evidence="6" id="KW-1185">Reference proteome</keyword>
<organism evidence="5 6">
    <name type="scientific">Chitinophaga oryziterrae</name>
    <dbReference type="NCBI Taxonomy" id="1031224"/>
    <lineage>
        <taxon>Bacteria</taxon>
        <taxon>Pseudomonadati</taxon>
        <taxon>Bacteroidota</taxon>
        <taxon>Chitinophagia</taxon>
        <taxon>Chitinophagales</taxon>
        <taxon>Chitinophagaceae</taxon>
        <taxon>Chitinophaga</taxon>
    </lineage>
</organism>
<evidence type="ECO:0000313" key="5">
    <source>
        <dbReference type="EMBL" id="MVT42251.1"/>
    </source>
</evidence>
<dbReference type="GO" id="GO:0017000">
    <property type="term" value="P:antibiotic biosynthetic process"/>
    <property type="evidence" value="ECO:0007669"/>
    <property type="project" value="UniProtKB-KW"/>
</dbReference>
<sequence>MENIIDTLINESSVIQKPFDEQSNQVLPLLITPAGPDSDLSLWVKENAAAFDRLLVQHGGILFRGFGIRSVEDFNNFMKCFNTDPLPYMFRSSPRKEVDLNIKNIYTSTIYPNERTINMHSESSYSRVWGKKIVFCCIIPATEGGETPIADTRRVLQALSPALVEKFRAKGVRYRRNLLPDLGMPWQEVFQTDDLKVVDETCRKNNIEYKILDKDHMVIEWVKDAIVKHPVTQEDTWFNHAYFFHRFSRYEELELEHDDFFPSEYLTSETFFGDGTEISSEEYKEIAAAYKQNIVAFPYQQGDIIFLDNMLAAHGRYPYKGDRLIATAIIEAAYDAGNINS</sequence>
<reference evidence="5 6" key="1">
    <citation type="submission" date="2019-12" db="EMBL/GenBank/DDBJ databases">
        <title>The draft genomic sequence of strain Chitinophaga oryziterrae JCM 16595.</title>
        <authorList>
            <person name="Zhang X."/>
        </authorList>
    </citation>
    <scope>NUCLEOTIDE SEQUENCE [LARGE SCALE GENOMIC DNA]</scope>
    <source>
        <strain evidence="5 6">JCM 16595</strain>
    </source>
</reference>
<accession>A0A6N8JCJ7</accession>
<dbReference type="Proteomes" id="UP000468388">
    <property type="component" value="Unassembled WGS sequence"/>
</dbReference>
<evidence type="ECO:0000313" key="6">
    <source>
        <dbReference type="Proteomes" id="UP000468388"/>
    </source>
</evidence>
<feature type="domain" description="TauD/TfdA-like" evidence="4">
    <location>
        <begin position="37"/>
        <end position="323"/>
    </location>
</feature>
<dbReference type="GO" id="GO:0016706">
    <property type="term" value="F:2-oxoglutarate-dependent dioxygenase activity"/>
    <property type="evidence" value="ECO:0007669"/>
    <property type="project" value="UniProtKB-ARBA"/>
</dbReference>
<dbReference type="SUPFAM" id="SSF51197">
    <property type="entry name" value="Clavaminate synthase-like"/>
    <property type="match status" value="1"/>
</dbReference>
<evidence type="ECO:0000259" key="4">
    <source>
        <dbReference type="Pfam" id="PF02668"/>
    </source>
</evidence>
<name>A0A6N8JCJ7_9BACT</name>
<dbReference type="InterPro" id="IPR003819">
    <property type="entry name" value="TauD/TfdA-like"/>
</dbReference>
<keyword evidence="2" id="KW-0560">Oxidoreductase</keyword>
<dbReference type="Gene3D" id="3.60.130.10">
    <property type="entry name" value="Clavaminate synthase-like"/>
    <property type="match status" value="1"/>
</dbReference>
<gene>
    <name evidence="5" type="ORF">GO495_16795</name>
</gene>
<dbReference type="OrthoDB" id="9769888at2"/>
<proteinExistence type="predicted"/>
<keyword evidence="5" id="KW-0223">Dioxygenase</keyword>
<keyword evidence="3" id="KW-0045">Antibiotic biosynthesis</keyword>
<dbReference type="PANTHER" id="PTHR10696:SF56">
    <property type="entry name" value="TAUD_TFDA-LIKE DOMAIN-CONTAINING PROTEIN"/>
    <property type="match status" value="1"/>
</dbReference>
<dbReference type="AlphaFoldDB" id="A0A6N8JCJ7"/>